<accession>A0A5A9NSQ2</accession>
<reference evidence="1 2" key="1">
    <citation type="journal article" date="2019" name="Mol. Ecol. Resour.">
        <title>Chromosome-level genome assembly of Triplophysa tibetana, a fish adapted to the harsh high-altitude environment of the Tibetan Plateau.</title>
        <authorList>
            <person name="Yang X."/>
            <person name="Liu H."/>
            <person name="Ma Z."/>
            <person name="Zou Y."/>
            <person name="Zou M."/>
            <person name="Mao Y."/>
            <person name="Li X."/>
            <person name="Wang H."/>
            <person name="Chen T."/>
            <person name="Wang W."/>
            <person name="Yang R."/>
        </authorList>
    </citation>
    <scope>NUCLEOTIDE SEQUENCE [LARGE SCALE GENOMIC DNA]</scope>
    <source>
        <strain evidence="1">TTIB1903HZAU</strain>
        <tissue evidence="1">Muscle</tissue>
    </source>
</reference>
<evidence type="ECO:0000313" key="1">
    <source>
        <dbReference type="EMBL" id="KAA0712019.1"/>
    </source>
</evidence>
<organism evidence="1 2">
    <name type="scientific">Triplophysa tibetana</name>
    <dbReference type="NCBI Taxonomy" id="1572043"/>
    <lineage>
        <taxon>Eukaryota</taxon>
        <taxon>Metazoa</taxon>
        <taxon>Chordata</taxon>
        <taxon>Craniata</taxon>
        <taxon>Vertebrata</taxon>
        <taxon>Euteleostomi</taxon>
        <taxon>Actinopterygii</taxon>
        <taxon>Neopterygii</taxon>
        <taxon>Teleostei</taxon>
        <taxon>Ostariophysi</taxon>
        <taxon>Cypriniformes</taxon>
        <taxon>Nemacheilidae</taxon>
        <taxon>Triplophysa</taxon>
    </lineage>
</organism>
<gene>
    <name evidence="1" type="ORF">E1301_Tti012757</name>
</gene>
<keyword evidence="2" id="KW-1185">Reference proteome</keyword>
<evidence type="ECO:0000313" key="2">
    <source>
        <dbReference type="Proteomes" id="UP000324632"/>
    </source>
</evidence>
<dbReference type="Proteomes" id="UP000324632">
    <property type="component" value="Chromosome 14"/>
</dbReference>
<dbReference type="EMBL" id="SOYY01000014">
    <property type="protein sequence ID" value="KAA0712019.1"/>
    <property type="molecule type" value="Genomic_DNA"/>
</dbReference>
<dbReference type="AlphaFoldDB" id="A0A5A9NSQ2"/>
<proteinExistence type="predicted"/>
<sequence>MISKEEVIKRSPALLLVKNGETSDPRLSEARNALELSHFRNSEELINPAEIHVISAALWNALECPPRGSGMPGEAIPFPFHMDLALEPKGQGE</sequence>
<name>A0A5A9NSQ2_9TELE</name>
<comment type="caution">
    <text evidence="1">The sequence shown here is derived from an EMBL/GenBank/DDBJ whole genome shotgun (WGS) entry which is preliminary data.</text>
</comment>
<protein>
    <submittedName>
        <fullName evidence="1">Uncharacterized protein</fullName>
    </submittedName>
</protein>